<dbReference type="EMBL" id="LFZN01000049">
    <property type="protein sequence ID" value="KXT01849.1"/>
    <property type="molecule type" value="Genomic_DNA"/>
</dbReference>
<comment type="caution">
    <text evidence="2">The sequence shown here is derived from an EMBL/GenBank/DDBJ whole genome shotgun (WGS) entry which is preliminary data.</text>
</comment>
<feature type="region of interest" description="Disordered" evidence="1">
    <location>
        <begin position="86"/>
        <end position="109"/>
    </location>
</feature>
<evidence type="ECO:0000256" key="1">
    <source>
        <dbReference type="SAM" id="MobiDB-lite"/>
    </source>
</evidence>
<keyword evidence="3" id="KW-1185">Reference proteome</keyword>
<reference evidence="2 3" key="1">
    <citation type="submission" date="2015-07" db="EMBL/GenBank/DDBJ databases">
        <title>Comparative genomics of the Sigatoka disease complex on banana suggests a link between parallel evolutionary changes in Pseudocercospora fijiensis and Pseudocercospora eumusae and increased virulence on the banana host.</title>
        <authorList>
            <person name="Chang T.-C."/>
            <person name="Salvucci A."/>
            <person name="Crous P.W."/>
            <person name="Stergiopoulos I."/>
        </authorList>
    </citation>
    <scope>NUCLEOTIDE SEQUENCE [LARGE SCALE GENOMIC DNA]</scope>
    <source>
        <strain evidence="2 3">CBS 114824</strain>
    </source>
</reference>
<organism evidence="2 3">
    <name type="scientific">Pseudocercospora eumusae</name>
    <dbReference type="NCBI Taxonomy" id="321146"/>
    <lineage>
        <taxon>Eukaryota</taxon>
        <taxon>Fungi</taxon>
        <taxon>Dikarya</taxon>
        <taxon>Ascomycota</taxon>
        <taxon>Pezizomycotina</taxon>
        <taxon>Dothideomycetes</taxon>
        <taxon>Dothideomycetidae</taxon>
        <taxon>Mycosphaerellales</taxon>
        <taxon>Mycosphaerellaceae</taxon>
        <taxon>Pseudocercospora</taxon>
    </lineage>
</organism>
<name>A0A139HHK6_9PEZI</name>
<feature type="region of interest" description="Disordered" evidence="1">
    <location>
        <begin position="164"/>
        <end position="187"/>
    </location>
</feature>
<proteinExistence type="predicted"/>
<feature type="compositionally biased region" description="Polar residues" evidence="1">
    <location>
        <begin position="88"/>
        <end position="97"/>
    </location>
</feature>
<dbReference type="AlphaFoldDB" id="A0A139HHK6"/>
<evidence type="ECO:0000313" key="2">
    <source>
        <dbReference type="EMBL" id="KXT01849.1"/>
    </source>
</evidence>
<evidence type="ECO:0000313" key="3">
    <source>
        <dbReference type="Proteomes" id="UP000070133"/>
    </source>
</evidence>
<sequence>MGNAGSRGYSIRDAEREQHLKGSLHIVGRVPAQLVAQHQKNALETRQQQILLEHQNQATHHQMQGAIFQCLGRIEAGVENLNHLAHGGSSSTGNSSRMAKVQSGAAGDPAPLTAENVKAVAEQAAVADGATAKSKTSANRVYPEAVQVPAVSVNAGELHRRAFSPPTHSSRALGMHGGPPSRATRARARTVRTRLGWYQG</sequence>
<dbReference type="Proteomes" id="UP000070133">
    <property type="component" value="Unassembled WGS sequence"/>
</dbReference>
<accession>A0A139HHK6</accession>
<gene>
    <name evidence="2" type="ORF">AC578_2143</name>
</gene>
<protein>
    <submittedName>
        <fullName evidence="2">Uncharacterized protein</fullName>
    </submittedName>
</protein>
<dbReference type="OrthoDB" id="2018833at2759"/>